<evidence type="ECO:0000313" key="2">
    <source>
        <dbReference type="Proteomes" id="UP000499080"/>
    </source>
</evidence>
<protein>
    <submittedName>
        <fullName evidence="1">Uncharacterized protein</fullName>
    </submittedName>
</protein>
<reference evidence="1 2" key="1">
    <citation type="journal article" date="2019" name="Sci. Rep.">
        <title>Orb-weaving spider Araneus ventricosus genome elucidates the spidroin gene catalogue.</title>
        <authorList>
            <person name="Kono N."/>
            <person name="Nakamura H."/>
            <person name="Ohtoshi R."/>
            <person name="Moran D.A.P."/>
            <person name="Shinohara A."/>
            <person name="Yoshida Y."/>
            <person name="Fujiwara M."/>
            <person name="Mori M."/>
            <person name="Tomita M."/>
            <person name="Arakawa K."/>
        </authorList>
    </citation>
    <scope>NUCLEOTIDE SEQUENCE [LARGE SCALE GENOMIC DNA]</scope>
</reference>
<comment type="caution">
    <text evidence="1">The sequence shown here is derived from an EMBL/GenBank/DDBJ whole genome shotgun (WGS) entry which is preliminary data.</text>
</comment>
<proteinExistence type="predicted"/>
<keyword evidence="2" id="KW-1185">Reference proteome</keyword>
<dbReference type="Proteomes" id="UP000499080">
    <property type="component" value="Unassembled WGS sequence"/>
</dbReference>
<dbReference type="AlphaFoldDB" id="A0A4Y2KBB5"/>
<organism evidence="1 2">
    <name type="scientific">Araneus ventricosus</name>
    <name type="common">Orbweaver spider</name>
    <name type="synonym">Epeira ventricosa</name>
    <dbReference type="NCBI Taxonomy" id="182803"/>
    <lineage>
        <taxon>Eukaryota</taxon>
        <taxon>Metazoa</taxon>
        <taxon>Ecdysozoa</taxon>
        <taxon>Arthropoda</taxon>
        <taxon>Chelicerata</taxon>
        <taxon>Arachnida</taxon>
        <taxon>Araneae</taxon>
        <taxon>Araneomorphae</taxon>
        <taxon>Entelegynae</taxon>
        <taxon>Araneoidea</taxon>
        <taxon>Araneidae</taxon>
        <taxon>Araneus</taxon>
    </lineage>
</organism>
<dbReference type="EMBL" id="BGPR01004379">
    <property type="protein sequence ID" value="GBM99005.1"/>
    <property type="molecule type" value="Genomic_DNA"/>
</dbReference>
<accession>A0A4Y2KBB5</accession>
<name>A0A4Y2KBB5_ARAVE</name>
<gene>
    <name evidence="1" type="ORF">AVEN_212509_1</name>
</gene>
<sequence>MIMVGSGYRCVTCFSLRVGHEWIVWSETEWFFSDAVKSGCLCVTCFSSLAAFLCIRVDMSGLLHVKSCLLASGGSSAQKQAVNLTKQLQKLFRPKL</sequence>
<evidence type="ECO:0000313" key="1">
    <source>
        <dbReference type="EMBL" id="GBM99005.1"/>
    </source>
</evidence>